<evidence type="ECO:0000256" key="1">
    <source>
        <dbReference type="SAM" id="MobiDB-lite"/>
    </source>
</evidence>
<protein>
    <recommendedName>
        <fullName evidence="4">PB1 domain-containing protein</fullName>
    </recommendedName>
</protein>
<feature type="region of interest" description="Disordered" evidence="1">
    <location>
        <begin position="150"/>
        <end position="169"/>
    </location>
</feature>
<dbReference type="GeneID" id="9052118"/>
<reference evidence="2 3" key="1">
    <citation type="submission" date="2008-07" db="EMBL/GenBank/DDBJ databases">
        <authorList>
            <person name="El-Sayed N."/>
            <person name="Caler E."/>
            <person name="Inman J."/>
            <person name="Amedeo P."/>
            <person name="Hass B."/>
            <person name="Wortman J."/>
        </authorList>
    </citation>
    <scope>NUCLEOTIDE SEQUENCE [LARGE SCALE GENOMIC DNA]</scope>
    <source>
        <strain evidence="3">ATCC 50983 / TXsc</strain>
    </source>
</reference>
<sequence length="209" mass="22828">MVEIVLKFHYRGQKSRRLASDTPQTYTTLTDIVVDQWPELAVETNIGLTYVDDVGDKCLFHRDAWEDSVELARRAVLGTMKSPTINIFITTETSSTTAISGGSPIDLSVTRKRPLESTASQTAPPIVAKAKRVAAKSAAGATAVNDRAKVERSAGSRAKMTNRKSTSSEAEIVVVKDEFPAETRTRRSSRLAAQRGPSAIKKEGIEMFE</sequence>
<proteinExistence type="predicted"/>
<feature type="compositionally biased region" description="Basic and acidic residues" evidence="1">
    <location>
        <begin position="200"/>
        <end position="209"/>
    </location>
</feature>
<dbReference type="AlphaFoldDB" id="C5LTL5"/>
<organism evidence="3">
    <name type="scientific">Perkinsus marinus (strain ATCC 50983 / TXsc)</name>
    <dbReference type="NCBI Taxonomy" id="423536"/>
    <lineage>
        <taxon>Eukaryota</taxon>
        <taxon>Sar</taxon>
        <taxon>Alveolata</taxon>
        <taxon>Perkinsozoa</taxon>
        <taxon>Perkinsea</taxon>
        <taxon>Perkinsida</taxon>
        <taxon>Perkinsidae</taxon>
        <taxon>Perkinsus</taxon>
    </lineage>
</organism>
<dbReference type="Proteomes" id="UP000007800">
    <property type="component" value="Unassembled WGS sequence"/>
</dbReference>
<evidence type="ECO:0000313" key="3">
    <source>
        <dbReference type="Proteomes" id="UP000007800"/>
    </source>
</evidence>
<feature type="region of interest" description="Disordered" evidence="1">
    <location>
        <begin position="181"/>
        <end position="209"/>
    </location>
</feature>
<gene>
    <name evidence="2" type="ORF">Pmar_PMAR015985</name>
</gene>
<name>C5LTL5_PERM5</name>
<dbReference type="InParanoid" id="C5LTL5"/>
<accession>C5LTL5</accession>
<dbReference type="RefSeq" id="XP_002767209.1">
    <property type="nucleotide sequence ID" value="XM_002767163.1"/>
</dbReference>
<keyword evidence="3" id="KW-1185">Reference proteome</keyword>
<dbReference type="EMBL" id="GG685355">
    <property type="protein sequence ID" value="EEQ99926.1"/>
    <property type="molecule type" value="Genomic_DNA"/>
</dbReference>
<evidence type="ECO:0008006" key="4">
    <source>
        <dbReference type="Google" id="ProtNLM"/>
    </source>
</evidence>
<dbReference type="OrthoDB" id="478505at2759"/>
<evidence type="ECO:0000313" key="2">
    <source>
        <dbReference type="EMBL" id="EEQ99926.1"/>
    </source>
</evidence>
<dbReference type="OMA" id="KMTNRKS"/>